<dbReference type="SUPFAM" id="SSF55785">
    <property type="entry name" value="PYP-like sensor domain (PAS domain)"/>
    <property type="match status" value="1"/>
</dbReference>
<dbReference type="PATRIC" id="fig|54915.3.peg.4437"/>
<keyword evidence="1" id="KW-0547">Nucleotide-binding</keyword>
<dbReference type="EMBL" id="LGIQ01000011">
    <property type="protein sequence ID" value="KNB69414.1"/>
    <property type="molecule type" value="Genomic_DNA"/>
</dbReference>
<dbReference type="InterPro" id="IPR027417">
    <property type="entry name" value="P-loop_NTPase"/>
</dbReference>
<dbReference type="PROSITE" id="PS00675">
    <property type="entry name" value="SIGMA54_INTERACT_1"/>
    <property type="match status" value="1"/>
</dbReference>
<dbReference type="InterPro" id="IPR025662">
    <property type="entry name" value="Sigma_54_int_dom_ATP-bd_1"/>
</dbReference>
<dbReference type="SMART" id="SM00091">
    <property type="entry name" value="PAS"/>
    <property type="match status" value="1"/>
</dbReference>
<dbReference type="PROSITE" id="PS50045">
    <property type="entry name" value="SIGMA54_INTERACT_4"/>
    <property type="match status" value="1"/>
</dbReference>
<reference evidence="7 10" key="3">
    <citation type="submission" date="2019-06" db="EMBL/GenBank/DDBJ databases">
        <title>Whole genome shotgun sequence of Brevibacillus reuszeri NBRC 15719.</title>
        <authorList>
            <person name="Hosoyama A."/>
            <person name="Uohara A."/>
            <person name="Ohji S."/>
            <person name="Ichikawa N."/>
        </authorList>
    </citation>
    <scope>NUCLEOTIDE SEQUENCE [LARGE SCALE GENOMIC DNA]</scope>
    <source>
        <strain evidence="7 10">NBRC 15719</strain>
    </source>
</reference>
<dbReference type="NCBIfam" id="TIGR00229">
    <property type="entry name" value="sensory_box"/>
    <property type="match status" value="1"/>
</dbReference>
<dbReference type="SUPFAM" id="SSF52540">
    <property type="entry name" value="P-loop containing nucleoside triphosphate hydrolases"/>
    <property type="match status" value="1"/>
</dbReference>
<dbReference type="EMBL" id="BJON01000018">
    <property type="protein sequence ID" value="GED70842.1"/>
    <property type="molecule type" value="Genomic_DNA"/>
</dbReference>
<dbReference type="CDD" id="cd00009">
    <property type="entry name" value="AAA"/>
    <property type="match status" value="1"/>
</dbReference>
<dbReference type="AlphaFoldDB" id="A0A0K9YL47"/>
<dbReference type="Pfam" id="PF00158">
    <property type="entry name" value="Sigma54_activat"/>
    <property type="match status" value="1"/>
</dbReference>
<evidence type="ECO:0000259" key="6">
    <source>
        <dbReference type="PROSITE" id="PS50112"/>
    </source>
</evidence>
<dbReference type="Gene3D" id="3.30.450.20">
    <property type="entry name" value="PAS domain"/>
    <property type="match status" value="1"/>
</dbReference>
<protein>
    <submittedName>
        <fullName evidence="7">Arginine utilization regulatory protein RocR</fullName>
    </submittedName>
</protein>
<dbReference type="InterPro" id="IPR025944">
    <property type="entry name" value="Sigma_54_int_dom_CS"/>
</dbReference>
<dbReference type="InterPro" id="IPR035965">
    <property type="entry name" value="PAS-like_dom_sf"/>
</dbReference>
<reference evidence="8" key="2">
    <citation type="submission" date="2015-07" db="EMBL/GenBank/DDBJ databases">
        <title>MeaNS - Measles Nucleotide Surveillance Program.</title>
        <authorList>
            <person name="Tran T."/>
            <person name="Druce J."/>
        </authorList>
    </citation>
    <scope>NUCLEOTIDE SEQUENCE</scope>
    <source>
        <strain evidence="8">DSM 9887</strain>
    </source>
</reference>
<keyword evidence="10" id="KW-1185">Reference proteome</keyword>
<feature type="domain" description="PAS" evidence="6">
    <location>
        <begin position="7"/>
        <end position="52"/>
    </location>
</feature>
<dbReference type="Pfam" id="PF08448">
    <property type="entry name" value="PAS_4"/>
    <property type="match status" value="1"/>
</dbReference>
<organism evidence="8 9">
    <name type="scientific">Brevibacillus reuszeri</name>
    <dbReference type="NCBI Taxonomy" id="54915"/>
    <lineage>
        <taxon>Bacteria</taxon>
        <taxon>Bacillati</taxon>
        <taxon>Bacillota</taxon>
        <taxon>Bacilli</taxon>
        <taxon>Bacillales</taxon>
        <taxon>Paenibacillaceae</taxon>
        <taxon>Brevibacillus</taxon>
    </lineage>
</organism>
<dbReference type="PROSITE" id="PS50112">
    <property type="entry name" value="PAS"/>
    <property type="match status" value="1"/>
</dbReference>
<dbReference type="GO" id="GO:0043565">
    <property type="term" value="F:sequence-specific DNA binding"/>
    <property type="evidence" value="ECO:0007669"/>
    <property type="project" value="InterPro"/>
</dbReference>
<dbReference type="SUPFAM" id="SSF46689">
    <property type="entry name" value="Homeodomain-like"/>
    <property type="match status" value="1"/>
</dbReference>
<dbReference type="InterPro" id="IPR002197">
    <property type="entry name" value="HTH_Fis"/>
</dbReference>
<keyword evidence="4" id="KW-0804">Transcription</keyword>
<dbReference type="Gene3D" id="1.10.10.60">
    <property type="entry name" value="Homeodomain-like"/>
    <property type="match status" value="1"/>
</dbReference>
<dbReference type="FunFam" id="3.40.50.300:FF:000006">
    <property type="entry name" value="DNA-binding transcriptional regulator NtrC"/>
    <property type="match status" value="1"/>
</dbReference>
<dbReference type="InterPro" id="IPR000014">
    <property type="entry name" value="PAS"/>
</dbReference>
<dbReference type="PROSITE" id="PS00688">
    <property type="entry name" value="SIGMA54_INTERACT_3"/>
    <property type="match status" value="1"/>
</dbReference>
<dbReference type="Pfam" id="PF25601">
    <property type="entry name" value="AAA_lid_14"/>
    <property type="match status" value="1"/>
</dbReference>
<name>A0A0K9YL47_9BACL</name>
<gene>
    <name evidence="7" type="primary">rocR_3</name>
    <name evidence="8" type="ORF">ADS79_26335</name>
    <name evidence="7" type="ORF">BRE01_45440</name>
</gene>
<dbReference type="InterPro" id="IPR003593">
    <property type="entry name" value="AAA+_ATPase"/>
</dbReference>
<dbReference type="InterPro" id="IPR013656">
    <property type="entry name" value="PAS_4"/>
</dbReference>
<evidence type="ECO:0000259" key="5">
    <source>
        <dbReference type="PROSITE" id="PS50045"/>
    </source>
</evidence>
<dbReference type="InterPro" id="IPR009057">
    <property type="entry name" value="Homeodomain-like_sf"/>
</dbReference>
<dbReference type="CDD" id="cd00130">
    <property type="entry name" value="PAS"/>
    <property type="match status" value="1"/>
</dbReference>
<evidence type="ECO:0000256" key="1">
    <source>
        <dbReference type="ARBA" id="ARBA00022741"/>
    </source>
</evidence>
<dbReference type="Proteomes" id="UP000036834">
    <property type="component" value="Unassembled WGS sequence"/>
</dbReference>
<sequence>MLSTDARLACLEQIVDSLNEGVLVSDHEGRIILYNKAQEKLEGLKSENVIGKYLWEAYNYNPEMSEHRRVFNSRQPVIAQYRAHAHTNGIPQYVTYSTYPIIHNGETIGVFSISHNETKLKNLLHETIELKRKIVTQHKSSKEQPSNGTTYTFGSIKGNSSVMKGLIKEAQNVATHDTDILIVGETGTGKELFAQSIHNHSKRAKSPFVAINCAAIPETLLESTLFGTVKGSYTGAADQMGLFEYAQDGTLFLDEINSMPITLQSKLIRVLEERMVRRVGANAVTPVRCTIISASNEAPKELIASSKLRSDLYYRIARTCLIIPPLRERKEDIVFLIDYFLTLASKHLNKNVHGLSARLHELFLQYRWPGNIRELHHVIENLIIRADEDHSLLDIEHLPSYLRENMLEHSLADLTRRTGNRRPLKTVTTPYEEHFIRNILEQADWNITKAAEKIGTTRQTLQYHIKKLNIHR</sequence>
<dbReference type="PANTHER" id="PTHR32071">
    <property type="entry name" value="TRANSCRIPTIONAL REGULATORY PROTEIN"/>
    <property type="match status" value="1"/>
</dbReference>
<evidence type="ECO:0000313" key="10">
    <source>
        <dbReference type="Proteomes" id="UP000319578"/>
    </source>
</evidence>
<evidence type="ECO:0000313" key="8">
    <source>
        <dbReference type="EMBL" id="KNB69414.1"/>
    </source>
</evidence>
<feature type="domain" description="Sigma-54 factor interaction" evidence="5">
    <location>
        <begin position="156"/>
        <end position="384"/>
    </location>
</feature>
<reference evidence="9" key="1">
    <citation type="submission" date="2015-07" db="EMBL/GenBank/DDBJ databases">
        <title>Genome sequencing project for genomic taxonomy and phylogenomics of Bacillus-like bacteria.</title>
        <authorList>
            <person name="Liu B."/>
            <person name="Wang J."/>
            <person name="Zhu Y."/>
            <person name="Liu G."/>
            <person name="Chen Q."/>
            <person name="Chen Z."/>
            <person name="Lan J."/>
            <person name="Che J."/>
            <person name="Ge C."/>
            <person name="Shi H."/>
            <person name="Pan Z."/>
            <person name="Liu X."/>
        </authorList>
    </citation>
    <scope>NUCLEOTIDE SEQUENCE [LARGE SCALE GENOMIC DNA]</scope>
    <source>
        <strain evidence="9">DSM 9887</strain>
    </source>
</reference>
<dbReference type="InterPro" id="IPR002078">
    <property type="entry name" value="Sigma_54_int"/>
</dbReference>
<dbReference type="SMART" id="SM00382">
    <property type="entry name" value="AAA"/>
    <property type="match status" value="1"/>
</dbReference>
<dbReference type="PANTHER" id="PTHR32071:SF74">
    <property type="entry name" value="TRANSCRIPTIONAL ACTIVATOR ROCR"/>
    <property type="match status" value="1"/>
</dbReference>
<evidence type="ECO:0000313" key="9">
    <source>
        <dbReference type="Proteomes" id="UP000036834"/>
    </source>
</evidence>
<dbReference type="Proteomes" id="UP000319578">
    <property type="component" value="Unassembled WGS sequence"/>
</dbReference>
<dbReference type="RefSeq" id="WP_049741423.1">
    <property type="nucleotide sequence ID" value="NZ_BJON01000018.1"/>
</dbReference>
<keyword evidence="3" id="KW-0805">Transcription regulation</keyword>
<evidence type="ECO:0000256" key="4">
    <source>
        <dbReference type="ARBA" id="ARBA00023163"/>
    </source>
</evidence>
<dbReference type="STRING" id="54915.ADS79_26335"/>
<evidence type="ECO:0000256" key="3">
    <source>
        <dbReference type="ARBA" id="ARBA00023015"/>
    </source>
</evidence>
<dbReference type="GO" id="GO:0006355">
    <property type="term" value="P:regulation of DNA-templated transcription"/>
    <property type="evidence" value="ECO:0007669"/>
    <property type="project" value="InterPro"/>
</dbReference>
<accession>A0A0K9YL47</accession>
<dbReference type="PRINTS" id="PR01590">
    <property type="entry name" value="HTHFIS"/>
</dbReference>
<dbReference type="InterPro" id="IPR058031">
    <property type="entry name" value="AAA_lid_NorR"/>
</dbReference>
<dbReference type="GO" id="GO:0005524">
    <property type="term" value="F:ATP binding"/>
    <property type="evidence" value="ECO:0007669"/>
    <property type="project" value="UniProtKB-KW"/>
</dbReference>
<dbReference type="Gene3D" id="3.40.50.300">
    <property type="entry name" value="P-loop containing nucleotide triphosphate hydrolases"/>
    <property type="match status" value="1"/>
</dbReference>
<dbReference type="Pfam" id="PF02954">
    <property type="entry name" value="HTH_8"/>
    <property type="match status" value="1"/>
</dbReference>
<keyword evidence="2" id="KW-0067">ATP-binding</keyword>
<proteinExistence type="predicted"/>
<dbReference type="Gene3D" id="1.10.8.60">
    <property type="match status" value="1"/>
</dbReference>
<dbReference type="OrthoDB" id="9771372at2"/>
<comment type="caution">
    <text evidence="8">The sequence shown here is derived from an EMBL/GenBank/DDBJ whole genome shotgun (WGS) entry which is preliminary data.</text>
</comment>
<evidence type="ECO:0000313" key="7">
    <source>
        <dbReference type="EMBL" id="GED70842.1"/>
    </source>
</evidence>
<evidence type="ECO:0000256" key="2">
    <source>
        <dbReference type="ARBA" id="ARBA00022840"/>
    </source>
</evidence>